<dbReference type="RefSeq" id="WP_071479416.1">
    <property type="nucleotide sequence ID" value="NZ_CP024899.1"/>
</dbReference>
<evidence type="ECO:0000313" key="5">
    <source>
        <dbReference type="EMBL" id="ATX64535.1"/>
    </source>
</evidence>
<dbReference type="GO" id="GO:0003677">
    <property type="term" value="F:DNA binding"/>
    <property type="evidence" value="ECO:0007669"/>
    <property type="project" value="UniProtKB-KW"/>
</dbReference>
<dbReference type="SMART" id="SM00345">
    <property type="entry name" value="HTH_GNTR"/>
    <property type="match status" value="1"/>
</dbReference>
<dbReference type="Proteomes" id="UP000228948">
    <property type="component" value="Chromosome"/>
</dbReference>
<evidence type="ECO:0000256" key="1">
    <source>
        <dbReference type="ARBA" id="ARBA00023015"/>
    </source>
</evidence>
<dbReference type="EMBL" id="CP024899">
    <property type="protein sequence ID" value="ATX64535.1"/>
    <property type="molecule type" value="Genomic_DNA"/>
</dbReference>
<feature type="domain" description="HTH gntR-type" evidence="4">
    <location>
        <begin position="14"/>
        <end position="81"/>
    </location>
</feature>
<proteinExistence type="predicted"/>
<name>A0A2K8KA01_9RHOB</name>
<gene>
    <name evidence="5" type="ORF">BG454_00710</name>
</gene>
<dbReference type="InterPro" id="IPR000524">
    <property type="entry name" value="Tscrpt_reg_HTH_GntR"/>
</dbReference>
<dbReference type="PANTHER" id="PTHR43537:SF24">
    <property type="entry name" value="GLUCONATE OPERON TRANSCRIPTIONAL REPRESSOR"/>
    <property type="match status" value="1"/>
</dbReference>
<dbReference type="Gene3D" id="1.10.10.10">
    <property type="entry name" value="Winged helix-like DNA-binding domain superfamily/Winged helix DNA-binding domain"/>
    <property type="match status" value="1"/>
</dbReference>
<keyword evidence="3" id="KW-0804">Transcription</keyword>
<dbReference type="KEGG" id="rbg:BG454_00710"/>
<dbReference type="GO" id="GO:0003700">
    <property type="term" value="F:DNA-binding transcription factor activity"/>
    <property type="evidence" value="ECO:0007669"/>
    <property type="project" value="InterPro"/>
</dbReference>
<dbReference type="SMART" id="SM00895">
    <property type="entry name" value="FCD"/>
    <property type="match status" value="1"/>
</dbReference>
<dbReference type="InterPro" id="IPR011711">
    <property type="entry name" value="GntR_C"/>
</dbReference>
<evidence type="ECO:0000256" key="3">
    <source>
        <dbReference type="ARBA" id="ARBA00023163"/>
    </source>
</evidence>
<keyword evidence="6" id="KW-1185">Reference proteome</keyword>
<dbReference type="OrthoDB" id="7846328at2"/>
<dbReference type="SUPFAM" id="SSF48008">
    <property type="entry name" value="GntR ligand-binding domain-like"/>
    <property type="match status" value="1"/>
</dbReference>
<dbReference type="PRINTS" id="PR00035">
    <property type="entry name" value="HTHGNTR"/>
</dbReference>
<dbReference type="CDD" id="cd07377">
    <property type="entry name" value="WHTH_GntR"/>
    <property type="match status" value="1"/>
</dbReference>
<dbReference type="Gene3D" id="1.20.120.530">
    <property type="entry name" value="GntR ligand-binding domain-like"/>
    <property type="match status" value="1"/>
</dbReference>
<reference evidence="5 6" key="1">
    <citation type="submission" date="2017-11" db="EMBL/GenBank/DDBJ databases">
        <title>Revised Sequence and Annotation of the Rhodobaca barguzinensis strain alga05 Genome.</title>
        <authorList>
            <person name="Kopejtka K."/>
            <person name="Tomasch J.M."/>
            <person name="Bunk B."/>
            <person name="Koblizek M."/>
        </authorList>
    </citation>
    <scope>NUCLEOTIDE SEQUENCE [LARGE SCALE GENOMIC DNA]</scope>
    <source>
        <strain evidence="6">alga05</strain>
    </source>
</reference>
<protein>
    <submittedName>
        <fullName evidence="5">GntR family transcriptional regulator</fullName>
    </submittedName>
</protein>
<keyword evidence="2" id="KW-0238">DNA-binding</keyword>
<dbReference type="SUPFAM" id="SSF46785">
    <property type="entry name" value="Winged helix' DNA-binding domain"/>
    <property type="match status" value="1"/>
</dbReference>
<dbReference type="Pfam" id="PF00392">
    <property type="entry name" value="GntR"/>
    <property type="match status" value="1"/>
</dbReference>
<evidence type="ECO:0000256" key="2">
    <source>
        <dbReference type="ARBA" id="ARBA00023125"/>
    </source>
</evidence>
<dbReference type="InterPro" id="IPR008920">
    <property type="entry name" value="TF_FadR/GntR_C"/>
</dbReference>
<evidence type="ECO:0000259" key="4">
    <source>
        <dbReference type="PROSITE" id="PS50949"/>
    </source>
</evidence>
<evidence type="ECO:0000313" key="6">
    <source>
        <dbReference type="Proteomes" id="UP000228948"/>
    </source>
</evidence>
<keyword evidence="1" id="KW-0805">Transcription regulation</keyword>
<dbReference type="Pfam" id="PF07729">
    <property type="entry name" value="FCD"/>
    <property type="match status" value="1"/>
</dbReference>
<dbReference type="AlphaFoldDB" id="A0A2K8KA01"/>
<dbReference type="PROSITE" id="PS50949">
    <property type="entry name" value="HTH_GNTR"/>
    <property type="match status" value="1"/>
</dbReference>
<dbReference type="PANTHER" id="PTHR43537">
    <property type="entry name" value="TRANSCRIPTIONAL REGULATOR, GNTR FAMILY"/>
    <property type="match status" value="1"/>
</dbReference>
<sequence length="228" mass="25478">MIVTKPDHQNGRRLSAVEQVVNALFHGLINNRFSPGQRLIESDLTAEFGVSRGTLRDAFRQLAADGLVELVPNRGAIVRRLSATDMTELFQIRTELEGLAARLAASRMHDPEIRRTFEAAIEPIWSDEPRLHITRYIDENTRFHEAILEASGNRHLAIVSRQFQLPVIMGQVGGLLTPDTIDNSISEHRALSEAIIAQDPEAAERIMKQHLARARDLTLTPTSTHTAI</sequence>
<dbReference type="InterPro" id="IPR036390">
    <property type="entry name" value="WH_DNA-bd_sf"/>
</dbReference>
<organism evidence="5 6">
    <name type="scientific">Roseinatronobacter bogoriensis subsp. barguzinensis</name>
    <dbReference type="NCBI Taxonomy" id="441209"/>
    <lineage>
        <taxon>Bacteria</taxon>
        <taxon>Pseudomonadati</taxon>
        <taxon>Pseudomonadota</taxon>
        <taxon>Alphaproteobacteria</taxon>
        <taxon>Rhodobacterales</taxon>
        <taxon>Paracoccaceae</taxon>
        <taxon>Roseinatronobacter</taxon>
    </lineage>
</organism>
<dbReference type="InterPro" id="IPR036388">
    <property type="entry name" value="WH-like_DNA-bd_sf"/>
</dbReference>
<dbReference type="STRING" id="441209.GCA_001870665_00200"/>
<accession>A0A2K8KA01</accession>